<feature type="compositionally biased region" description="Polar residues" evidence="1">
    <location>
        <begin position="713"/>
        <end position="722"/>
    </location>
</feature>
<protein>
    <submittedName>
        <fullName evidence="2">Uncharacterized protein</fullName>
    </submittedName>
</protein>
<evidence type="ECO:0000256" key="1">
    <source>
        <dbReference type="SAM" id="MobiDB-lite"/>
    </source>
</evidence>
<feature type="compositionally biased region" description="Low complexity" evidence="1">
    <location>
        <begin position="325"/>
        <end position="343"/>
    </location>
</feature>
<feature type="compositionally biased region" description="Basic residues" evidence="1">
    <location>
        <begin position="983"/>
        <end position="997"/>
    </location>
</feature>
<feature type="region of interest" description="Disordered" evidence="1">
    <location>
        <begin position="23"/>
        <end position="53"/>
    </location>
</feature>
<feature type="compositionally biased region" description="Low complexity" evidence="1">
    <location>
        <begin position="948"/>
        <end position="973"/>
    </location>
</feature>
<feature type="region of interest" description="Disordered" evidence="1">
    <location>
        <begin position="81"/>
        <end position="247"/>
    </location>
</feature>
<feature type="compositionally biased region" description="Acidic residues" evidence="1">
    <location>
        <begin position="921"/>
        <end position="936"/>
    </location>
</feature>
<feature type="compositionally biased region" description="Low complexity" evidence="1">
    <location>
        <begin position="745"/>
        <end position="761"/>
    </location>
</feature>
<feature type="compositionally biased region" description="Acidic residues" evidence="1">
    <location>
        <begin position="804"/>
        <end position="818"/>
    </location>
</feature>
<feature type="region of interest" description="Disordered" evidence="1">
    <location>
        <begin position="259"/>
        <end position="343"/>
    </location>
</feature>
<proteinExistence type="predicted"/>
<feature type="compositionally biased region" description="Polar residues" evidence="1">
    <location>
        <begin position="152"/>
        <end position="176"/>
    </location>
</feature>
<sequence length="1015" mass="109786">MDPSSTDIEVMVRSASLALDSAMKKEKKGVKKQRSWKQRGSFEQHRHHALPEDEVVLDSEHSWISSSGKTETVIVSIDDTKKGLRRKVSTPASIPSVRSGDPSDVMSMATERVKNGRHSNAAPPYLNEPSTPKRRNSNRRTTYTFAEDAPQPRTTTPTLESPLSNVSNVTSGSEITSSCDSEASSSRKSSSGGRNRVSSAAGGANGSNGGFFKMLKRGMKKGKKKRNNNNKSVEVDWAPGGGNSRELTGAHDILQDLQQKNPGLQKNPSSLTTPPRSNRRVDKRSIQKAPSGGSNTSGDGGVQSTEKKKLKLKVRNKTSSQNKQTVTATTSTTKSATTTTTATSASTMTTSTSAAASAAIIEATSHAFIPIGSLSIQEEKKEDAAAAEDEGTLYELSHNPTGVLDRAIRYRRKAEKLLKDVVPASQIPHRNKANTQLVVAVHVQPQSGMDKRDAQAKARKAYKYAAEARRLYKLLKDHKEQVQYETQFQSGGVNPDESWEQIRDRLLAENNRTATSAGPVIEIGDEFAFQRVLSDESKLSDARSTFSERLELEEHQRKMNELALFSNFSFSPTNEHTGENMSKAAFAQETIAILQQFEDDDISIASPLSFNSGEVSVLSNVTTNSEAELRLLHQKRMEELALFSASLPTSPLQGPPSIDTRAISQSFSQGIALLSDRVQSNYLGITEKGHELVYGGSSGSDSEDGTRDESRLTDGSTTGTSAFLTAGGVSKSLSQDSATGFSYASNGSGTSGNVTGTSNTTGSGGKRYGRNRRKAGPTTLAKRFLMTRQVTPEKDKYALPPDAHDDEGENTGAEDDATAETGLELSYDIHRFGIVRSQSESSEGSETDLDEEDDSEYSDEFTDEEDSENDSGTEIDSCTEIDSGTDASGTDEEEEDDEDYSSQYTDDQVTDGEDSTTLAGEDSEDSTVLDGEDSEDSTTLAGEDSTLFSDQDSVASSQSSGSDDESSAGFSESTNSVSTRGEARRRRVSRRLRRMRQPKTMGEKFTAWVTTLGAN</sequence>
<feature type="compositionally biased region" description="Polar residues" evidence="1">
    <location>
        <begin position="259"/>
        <end position="276"/>
    </location>
</feature>
<feature type="compositionally biased region" description="Basic residues" evidence="1">
    <location>
        <begin position="25"/>
        <end position="37"/>
    </location>
</feature>
<feature type="compositionally biased region" description="Acidic residues" evidence="1">
    <location>
        <begin position="889"/>
        <end position="900"/>
    </location>
</feature>
<reference evidence="2" key="1">
    <citation type="submission" date="2021-01" db="EMBL/GenBank/DDBJ databases">
        <authorList>
            <person name="Corre E."/>
            <person name="Pelletier E."/>
            <person name="Niang G."/>
            <person name="Scheremetjew M."/>
            <person name="Finn R."/>
            <person name="Kale V."/>
            <person name="Holt S."/>
            <person name="Cochrane G."/>
            <person name="Meng A."/>
            <person name="Brown T."/>
            <person name="Cohen L."/>
        </authorList>
    </citation>
    <scope>NUCLEOTIDE SEQUENCE</scope>
    <source>
        <strain evidence="2">CCMP 410</strain>
    </source>
</reference>
<name>A0A7S1UXL8_9STRA</name>
<feature type="compositionally biased region" description="Low complexity" evidence="1">
    <location>
        <begin position="177"/>
        <end position="202"/>
    </location>
</feature>
<gene>
    <name evidence="2" type="ORF">GOCE00092_LOCUS10527</name>
</gene>
<organism evidence="2">
    <name type="scientific">Grammatophora oceanica</name>
    <dbReference type="NCBI Taxonomy" id="210454"/>
    <lineage>
        <taxon>Eukaryota</taxon>
        <taxon>Sar</taxon>
        <taxon>Stramenopiles</taxon>
        <taxon>Ochrophyta</taxon>
        <taxon>Bacillariophyta</taxon>
        <taxon>Fragilariophyceae</taxon>
        <taxon>Fragilariophycidae</taxon>
        <taxon>Rhabdonematales</taxon>
        <taxon>Grammatophoraceae</taxon>
        <taxon>Grammatophora</taxon>
    </lineage>
</organism>
<evidence type="ECO:0000313" key="2">
    <source>
        <dbReference type="EMBL" id="CAD9281616.1"/>
    </source>
</evidence>
<dbReference type="AlphaFoldDB" id="A0A7S1UXL8"/>
<feature type="compositionally biased region" description="Basic residues" evidence="1">
    <location>
        <begin position="214"/>
        <end position="228"/>
    </location>
</feature>
<feature type="compositionally biased region" description="Acidic residues" evidence="1">
    <location>
        <begin position="843"/>
        <end position="879"/>
    </location>
</feature>
<feature type="region of interest" description="Disordered" evidence="1">
    <location>
        <begin position="743"/>
        <end position="1002"/>
    </location>
</feature>
<dbReference type="EMBL" id="HBGK01020669">
    <property type="protein sequence ID" value="CAD9281616.1"/>
    <property type="molecule type" value="Transcribed_RNA"/>
</dbReference>
<accession>A0A7S1UXL8</accession>
<feature type="region of interest" description="Disordered" evidence="1">
    <location>
        <begin position="693"/>
        <end position="722"/>
    </location>
</feature>